<evidence type="ECO:0000313" key="1">
    <source>
        <dbReference type="EMBL" id="PDX81693.1"/>
    </source>
</evidence>
<name>A0A2A7ARI8_9FIRM</name>
<accession>A0A2A7ARI8</accession>
<sequence>MGEVTPITNDAEIETIEQAAATPYDSVNQHISKALAHYADLKNPDYENSVKEAISAVEAMCCVITGTSGRQATLGKAIKKLEESGIHIHGAMEKGFESLYGYASDENGIRHGGKDFKSVPPEDAKFMLISCSAFVNYLIEKWSKVENN</sequence>
<gene>
    <name evidence="1" type="ORF">CGS58_06355</name>
</gene>
<organism evidence="1 2">
    <name type="scientific">Faecalibacterium prausnitzii</name>
    <dbReference type="NCBI Taxonomy" id="853"/>
    <lineage>
        <taxon>Bacteria</taxon>
        <taxon>Bacillati</taxon>
        <taxon>Bacillota</taxon>
        <taxon>Clostridia</taxon>
        <taxon>Eubacteriales</taxon>
        <taxon>Oscillospiraceae</taxon>
        <taxon>Faecalibacterium</taxon>
    </lineage>
</organism>
<dbReference type="Proteomes" id="UP000220005">
    <property type="component" value="Unassembled WGS sequence"/>
</dbReference>
<dbReference type="EMBL" id="NMTY01000012">
    <property type="protein sequence ID" value="PDX81693.1"/>
    <property type="molecule type" value="Genomic_DNA"/>
</dbReference>
<proteinExistence type="predicted"/>
<comment type="caution">
    <text evidence="1">The sequence shown here is derived from an EMBL/GenBank/DDBJ whole genome shotgun (WGS) entry which is preliminary data.</text>
</comment>
<evidence type="ECO:0008006" key="3">
    <source>
        <dbReference type="Google" id="ProtNLM"/>
    </source>
</evidence>
<dbReference type="AlphaFoldDB" id="A0A2A7ARI8"/>
<protein>
    <recommendedName>
        <fullName evidence="3">Abortive infection protein-like C-terminal domain-containing protein</fullName>
    </recommendedName>
</protein>
<evidence type="ECO:0000313" key="2">
    <source>
        <dbReference type="Proteomes" id="UP000220005"/>
    </source>
</evidence>
<reference evidence="1 2" key="1">
    <citation type="journal article" date="2017" name="Front. Microbiol.">
        <title>New Insights into the Diversity of the Genus Faecalibacterium.</title>
        <authorList>
            <person name="Benevides L."/>
            <person name="Burman S."/>
            <person name="Martin R."/>
            <person name="Robert V."/>
            <person name="Thomas M."/>
            <person name="Miquel S."/>
            <person name="Chain F."/>
            <person name="Sokol H."/>
            <person name="Bermudez-Humaran L.G."/>
            <person name="Morrison M."/>
            <person name="Langella P."/>
            <person name="Azevedo V.A."/>
            <person name="Chatel J.M."/>
            <person name="Soares S."/>
        </authorList>
    </citation>
    <scope>NUCLEOTIDE SEQUENCE [LARGE SCALE GENOMIC DNA]</scope>
    <source>
        <strain evidence="1 2">CNCM I 4575</strain>
    </source>
</reference>